<dbReference type="Pfam" id="PF02801">
    <property type="entry name" value="Ketoacyl-synt_C"/>
    <property type="match status" value="1"/>
</dbReference>
<dbReference type="InterPro" id="IPR014030">
    <property type="entry name" value="Ketoacyl_synth_N"/>
</dbReference>
<protein>
    <submittedName>
        <fullName evidence="5">Beta-ketoacyl-[acyl-carrier-protein] synthase family protein</fullName>
    </submittedName>
</protein>
<dbReference type="RefSeq" id="WP_208178823.1">
    <property type="nucleotide sequence ID" value="NZ_JAGETZ010000026.1"/>
</dbReference>
<gene>
    <name evidence="5" type="ORF">J4E00_28750</name>
</gene>
<accession>A0ABS3QP73</accession>
<dbReference type="InterPro" id="IPR000794">
    <property type="entry name" value="Beta-ketoacyl_synthase"/>
</dbReference>
<sequence length="396" mass="41412">MNVYVTGIGMISALGPDVATALESLRQTRSGLGPIRHVATRLQGCYVAGEVSFSDNELATRANLPDADLTRTTLLGYLAAEEAWRGAGLGLGDTARTGFISASTVGGTGHAEHYYQAFRDQQPTPAFIDTYDNADSTEFISRRLGICDVVTTINTACASSANAIVLGMRLIRQGVLDRVVVGGTDALARFTLNGFNSLLLLDPVPCKPFDAGRKGINLGEGAAYLVLESEAVARQRGARLWARLSGYGVANDAFHQTGSSPTGRGLQLAMRQALDRAQLAPAAIGYLNAHGTGTANNDLTEGQAIRAVFGEAVPPFSSTKPFTGHALGAAGSIEAVLSVLALTHGLIWPNLNFEQPIPEHGLVPAQVLRAAPELAHVLSTSAAMGGSCCALLFSQP</sequence>
<evidence type="ECO:0000256" key="3">
    <source>
        <dbReference type="RuleBase" id="RU003694"/>
    </source>
</evidence>
<dbReference type="InterPro" id="IPR014031">
    <property type="entry name" value="Ketoacyl_synth_C"/>
</dbReference>
<keyword evidence="2 3" id="KW-0808">Transferase</keyword>
<dbReference type="InterPro" id="IPR016039">
    <property type="entry name" value="Thiolase-like"/>
</dbReference>
<dbReference type="CDD" id="cd00834">
    <property type="entry name" value="KAS_I_II"/>
    <property type="match status" value="1"/>
</dbReference>
<dbReference type="PANTHER" id="PTHR11712:SF336">
    <property type="entry name" value="3-OXOACYL-[ACYL-CARRIER-PROTEIN] SYNTHASE, MITOCHONDRIAL"/>
    <property type="match status" value="1"/>
</dbReference>
<dbReference type="PROSITE" id="PS52004">
    <property type="entry name" value="KS3_2"/>
    <property type="match status" value="1"/>
</dbReference>
<dbReference type="Pfam" id="PF00109">
    <property type="entry name" value="ketoacyl-synt"/>
    <property type="match status" value="1"/>
</dbReference>
<dbReference type="InterPro" id="IPR020841">
    <property type="entry name" value="PKS_Beta-ketoAc_synthase_dom"/>
</dbReference>
<dbReference type="PANTHER" id="PTHR11712">
    <property type="entry name" value="POLYKETIDE SYNTHASE-RELATED"/>
    <property type="match status" value="1"/>
</dbReference>
<organism evidence="5 6">
    <name type="scientific">Hymenobacter negativus</name>
    <dbReference type="NCBI Taxonomy" id="2795026"/>
    <lineage>
        <taxon>Bacteria</taxon>
        <taxon>Pseudomonadati</taxon>
        <taxon>Bacteroidota</taxon>
        <taxon>Cytophagia</taxon>
        <taxon>Cytophagales</taxon>
        <taxon>Hymenobacteraceae</taxon>
        <taxon>Hymenobacter</taxon>
    </lineage>
</organism>
<dbReference type="SUPFAM" id="SSF53901">
    <property type="entry name" value="Thiolase-like"/>
    <property type="match status" value="2"/>
</dbReference>
<dbReference type="Gene3D" id="3.40.47.10">
    <property type="match status" value="1"/>
</dbReference>
<evidence type="ECO:0000313" key="6">
    <source>
        <dbReference type="Proteomes" id="UP000664369"/>
    </source>
</evidence>
<dbReference type="EMBL" id="JAGETZ010000026">
    <property type="protein sequence ID" value="MBO2013084.1"/>
    <property type="molecule type" value="Genomic_DNA"/>
</dbReference>
<dbReference type="Proteomes" id="UP000664369">
    <property type="component" value="Unassembled WGS sequence"/>
</dbReference>
<proteinExistence type="inferred from homology"/>
<feature type="domain" description="Ketosynthase family 3 (KS3)" evidence="4">
    <location>
        <begin position="1"/>
        <end position="395"/>
    </location>
</feature>
<evidence type="ECO:0000313" key="5">
    <source>
        <dbReference type="EMBL" id="MBO2013084.1"/>
    </source>
</evidence>
<evidence type="ECO:0000256" key="1">
    <source>
        <dbReference type="ARBA" id="ARBA00008467"/>
    </source>
</evidence>
<name>A0ABS3QP73_9BACT</name>
<dbReference type="SMART" id="SM00825">
    <property type="entry name" value="PKS_KS"/>
    <property type="match status" value="1"/>
</dbReference>
<comment type="caution">
    <text evidence="5">The sequence shown here is derived from an EMBL/GenBank/DDBJ whole genome shotgun (WGS) entry which is preliminary data.</text>
</comment>
<evidence type="ECO:0000256" key="2">
    <source>
        <dbReference type="ARBA" id="ARBA00022679"/>
    </source>
</evidence>
<evidence type="ECO:0000259" key="4">
    <source>
        <dbReference type="PROSITE" id="PS52004"/>
    </source>
</evidence>
<keyword evidence="6" id="KW-1185">Reference proteome</keyword>
<reference evidence="5 6" key="1">
    <citation type="submission" date="2021-03" db="EMBL/GenBank/DDBJ databases">
        <authorList>
            <person name="Kim M.K."/>
        </authorList>
    </citation>
    <scope>NUCLEOTIDE SEQUENCE [LARGE SCALE GENOMIC DNA]</scope>
    <source>
        <strain evidence="5 6">BT442</strain>
    </source>
</reference>
<comment type="similarity">
    <text evidence="1 3">Belongs to the thiolase-like superfamily. Beta-ketoacyl-ACP synthases family.</text>
</comment>